<comment type="caution">
    <text evidence="5">The sequence shown here is derived from an EMBL/GenBank/DDBJ whole genome shotgun (WGS) entry which is preliminary data.</text>
</comment>
<dbReference type="InterPro" id="IPR036390">
    <property type="entry name" value="WH_DNA-bd_sf"/>
</dbReference>
<evidence type="ECO:0000313" key="5">
    <source>
        <dbReference type="EMBL" id="MFC4728487.1"/>
    </source>
</evidence>
<dbReference type="PANTHER" id="PTHR33164">
    <property type="entry name" value="TRANSCRIPTIONAL REGULATOR, MARR FAMILY"/>
    <property type="match status" value="1"/>
</dbReference>
<dbReference type="Pfam" id="PF12802">
    <property type="entry name" value="MarR_2"/>
    <property type="match status" value="1"/>
</dbReference>
<evidence type="ECO:0000259" key="4">
    <source>
        <dbReference type="PROSITE" id="PS50995"/>
    </source>
</evidence>
<dbReference type="InterPro" id="IPR000835">
    <property type="entry name" value="HTH_MarR-typ"/>
</dbReference>
<dbReference type="SMART" id="SM00347">
    <property type="entry name" value="HTH_MARR"/>
    <property type="match status" value="1"/>
</dbReference>
<reference evidence="6" key="1">
    <citation type="journal article" date="2019" name="Int. J. Syst. Evol. Microbiol.">
        <title>The Global Catalogue of Microorganisms (GCM) 10K type strain sequencing project: providing services to taxonomists for standard genome sequencing and annotation.</title>
        <authorList>
            <consortium name="The Broad Institute Genomics Platform"/>
            <consortium name="The Broad Institute Genome Sequencing Center for Infectious Disease"/>
            <person name="Wu L."/>
            <person name="Ma J."/>
        </authorList>
    </citation>
    <scope>NUCLEOTIDE SEQUENCE [LARGE SCALE GENOMIC DNA]</scope>
    <source>
        <strain evidence="6">CGMCC 1.13574</strain>
    </source>
</reference>
<dbReference type="InterPro" id="IPR039422">
    <property type="entry name" value="MarR/SlyA-like"/>
</dbReference>
<dbReference type="PROSITE" id="PS50995">
    <property type="entry name" value="HTH_MARR_2"/>
    <property type="match status" value="1"/>
</dbReference>
<keyword evidence="6" id="KW-1185">Reference proteome</keyword>
<sequence>MSSAPGQHSLSNFGLLLRQVRDGLARRLEHELTAGGHDLNLTQYLVLKHLAARGETTAIELARHLDHNPGAMTRLLDRLQAKGYVERRPHGADRRALLVSLTGEGRGMWETLQACGRRAIGAALQGLSADETDALLRTLERVRDNLSGAQ</sequence>
<dbReference type="PANTHER" id="PTHR33164:SF64">
    <property type="entry name" value="TRANSCRIPTIONAL REGULATOR SLYA"/>
    <property type="match status" value="1"/>
</dbReference>
<keyword evidence="3" id="KW-0804">Transcription</keyword>
<evidence type="ECO:0000256" key="3">
    <source>
        <dbReference type="ARBA" id="ARBA00023163"/>
    </source>
</evidence>
<proteinExistence type="predicted"/>
<dbReference type="PRINTS" id="PR00598">
    <property type="entry name" value="HTHMARR"/>
</dbReference>
<dbReference type="RefSeq" id="WP_377004520.1">
    <property type="nucleotide sequence ID" value="NZ_JBHSGG010000029.1"/>
</dbReference>
<name>A0ABV9NJK2_9GAMM</name>
<feature type="domain" description="HTH marR-type" evidence="4">
    <location>
        <begin position="10"/>
        <end position="144"/>
    </location>
</feature>
<accession>A0ABV9NJK2</accession>
<evidence type="ECO:0000256" key="1">
    <source>
        <dbReference type="ARBA" id="ARBA00023015"/>
    </source>
</evidence>
<keyword evidence="2" id="KW-0238">DNA-binding</keyword>
<evidence type="ECO:0000313" key="6">
    <source>
        <dbReference type="Proteomes" id="UP001595892"/>
    </source>
</evidence>
<evidence type="ECO:0000256" key="2">
    <source>
        <dbReference type="ARBA" id="ARBA00023125"/>
    </source>
</evidence>
<gene>
    <name evidence="5" type="ORF">ACFO3Q_09935</name>
</gene>
<dbReference type="EMBL" id="JBHSGG010000029">
    <property type="protein sequence ID" value="MFC4728487.1"/>
    <property type="molecule type" value="Genomic_DNA"/>
</dbReference>
<keyword evidence="1" id="KW-0805">Transcription regulation</keyword>
<protein>
    <submittedName>
        <fullName evidence="5">MarR family winged helix-turn-helix transcriptional regulator</fullName>
    </submittedName>
</protein>
<dbReference type="Proteomes" id="UP001595892">
    <property type="component" value="Unassembled WGS sequence"/>
</dbReference>
<organism evidence="5 6">
    <name type="scientific">Coralloluteibacterium thermophilum</name>
    <dbReference type="NCBI Taxonomy" id="2707049"/>
    <lineage>
        <taxon>Bacteria</taxon>
        <taxon>Pseudomonadati</taxon>
        <taxon>Pseudomonadota</taxon>
        <taxon>Gammaproteobacteria</taxon>
        <taxon>Lysobacterales</taxon>
        <taxon>Lysobacteraceae</taxon>
        <taxon>Coralloluteibacterium</taxon>
    </lineage>
</organism>
<dbReference type="InterPro" id="IPR036388">
    <property type="entry name" value="WH-like_DNA-bd_sf"/>
</dbReference>
<dbReference type="Gene3D" id="1.10.10.10">
    <property type="entry name" value="Winged helix-like DNA-binding domain superfamily/Winged helix DNA-binding domain"/>
    <property type="match status" value="1"/>
</dbReference>
<dbReference type="SUPFAM" id="SSF46785">
    <property type="entry name" value="Winged helix' DNA-binding domain"/>
    <property type="match status" value="1"/>
</dbReference>